<feature type="region of interest" description="Disordered" evidence="2">
    <location>
        <begin position="742"/>
        <end position="796"/>
    </location>
</feature>
<gene>
    <name evidence="4" type="ORF">NP233_g6390</name>
</gene>
<reference evidence="4" key="1">
    <citation type="submission" date="2022-07" db="EMBL/GenBank/DDBJ databases">
        <title>Genome Sequence of Leucocoprinus birnbaumii.</title>
        <authorList>
            <person name="Buettner E."/>
        </authorList>
    </citation>
    <scope>NUCLEOTIDE SEQUENCE</scope>
    <source>
        <strain evidence="4">VT141</strain>
    </source>
</reference>
<feature type="compositionally biased region" description="Polar residues" evidence="2">
    <location>
        <begin position="1170"/>
        <end position="1189"/>
    </location>
</feature>
<comment type="caution">
    <text evidence="4">The sequence shown here is derived from an EMBL/GenBank/DDBJ whole genome shotgun (WGS) entry which is preliminary data.</text>
</comment>
<evidence type="ECO:0000313" key="4">
    <source>
        <dbReference type="EMBL" id="KAJ3567409.1"/>
    </source>
</evidence>
<feature type="compositionally biased region" description="Basic and acidic residues" evidence="2">
    <location>
        <begin position="1023"/>
        <end position="1033"/>
    </location>
</feature>
<feature type="region of interest" description="Disordered" evidence="2">
    <location>
        <begin position="556"/>
        <end position="588"/>
    </location>
</feature>
<name>A0AAD5VR24_9AGAR</name>
<feature type="region of interest" description="Disordered" evidence="2">
    <location>
        <begin position="822"/>
        <end position="847"/>
    </location>
</feature>
<feature type="compositionally biased region" description="Acidic residues" evidence="2">
    <location>
        <begin position="378"/>
        <end position="387"/>
    </location>
</feature>
<feature type="region of interest" description="Disordered" evidence="2">
    <location>
        <begin position="378"/>
        <end position="413"/>
    </location>
</feature>
<feature type="compositionally biased region" description="Low complexity" evidence="2">
    <location>
        <begin position="1111"/>
        <end position="1120"/>
    </location>
</feature>
<keyword evidence="3" id="KW-0472">Membrane</keyword>
<feature type="region of interest" description="Disordered" evidence="2">
    <location>
        <begin position="1002"/>
        <end position="1066"/>
    </location>
</feature>
<sequence>MDLHAPPNESALDLYNERTVLDGIFLGTIAYGVHLVLFTLCFNTLARKDVKTLADWFYLAYTSILFALGTIGNGTNIKSAELALVDQRNFPGGPGGFLATGAGSVGLTCNVVYIINSWLQDCLLLTEDVVLCRFLYAELTTPPALSLVLIKLLCLPGITLWSEISIKFAIPYWAVSISLNVIITACISLKLLYLRKISLGLGAEYVSVTAMLVESAALYTSNGLIFVISYAFSSPIQHIALPLLGQMQTIAPLLIILRVLQGRACAAVSKFNIAISQVFRTSTLCRKDLKVSIAFASAGLHRNPYLSLRVTTSVPLWQPIKPLPLVQPGSLAVITIITGVLQVSSPLSLLPIASILTLFITQAEMLADPTEQAKEVECEDSPQDEDSLFGSPPPSPLARGRSPSPALALPSAVSTGPQCLGYGPSSQNVGTIALPGSHTHSEQSINPIATSLSLPGGSCTPLLPQLLPSSQPQSRQGSVTCTEPQHTLPHPPGNIARKSAPPRKQTSKRKAKAGSPRPPPPSIPLPDPSEPPPTHFLRNQQALLGHAGLIAGVQPSKLTTHGGAGRGASPSNPIVLDDTEPEVSSEPSVLAGRSHMEYFRDLDPSQLPTPSIQQVVDILIKQKDIFPVLQSILKLLAGGVPNGQAQTGFADTQRWASKPGQRLASVQPPLKRRKLNRVPAGAADWDVPYPFLDGEGPEAYRQNWMKERGRQLVSQLIGLVKIALDKAAAKKHVEELVQKEKFKKQNRAKSVLTDRPEGGRGANHYRDVCGDTARSSAPPTAAEATPPSSSSDFTITSSPDEALIAKSDSASLPTESTTLAASLTRVSTSSTSATSSAPQTTSPNDAMMNDLFSTLLSASDYKDPSTSTFPRTSTSAGFPDTSQPANNFLAAFDMSSNSETTDQSLVDSWMNILQTFSLPSEGSSTIATNSTGVPSLESLFGIDTPSDFSTFASPMSGDASSFSTTPNPDPQQLLNFPPLDLSQAESLDLALSIVAGDTSRAVSTQVQDPPDFSFNLPTSTPDVSKKPDDDLPKHSVAGPMDVDDDTQLSMTPKPQSDSPLQPSSRPILMETDALIDPRLLAISRSNNPHIGFTTTQPVTAFRNVEHEHQVSSTSHSSPASTLEPTTPSSASWDLSLPGVVTGDRTCLHGTWMDWFLAPTSGANLTGGEDSGNQRPTPESEKGSASNQTTDNRHIPEVTTEHASQAAPSQQLVRPSTSSSEPQAPPQPAGVFSVLRVEDWQPQKPKRRLKKGEVLKRAEEKREKLKARLEQTKVKLWETTIEHVLQSSRVTYLRRNLNSSTRTTLPLSFLVYGGSMAFEDITTSQRPDVIEKLLNSMVRRSKTIEFVYISKNSRLRGSAVSLFHALSVYQLLGMHALLIDCSLTGGISEGYSAVCASQLSTKPVGELYCSAVSGHIPPVNLGNLE</sequence>
<keyword evidence="1" id="KW-0175">Coiled coil</keyword>
<evidence type="ECO:0000313" key="5">
    <source>
        <dbReference type="Proteomes" id="UP001213000"/>
    </source>
</evidence>
<keyword evidence="5" id="KW-1185">Reference proteome</keyword>
<feature type="transmembrane region" description="Helical" evidence="3">
    <location>
        <begin position="135"/>
        <end position="158"/>
    </location>
</feature>
<feature type="region of interest" description="Disordered" evidence="2">
    <location>
        <begin position="1162"/>
        <end position="1231"/>
    </location>
</feature>
<feature type="compositionally biased region" description="Low complexity" evidence="2">
    <location>
        <begin position="463"/>
        <end position="478"/>
    </location>
</feature>
<feature type="compositionally biased region" description="Basic and acidic residues" evidence="2">
    <location>
        <begin position="752"/>
        <end position="769"/>
    </location>
</feature>
<evidence type="ECO:0000256" key="1">
    <source>
        <dbReference type="SAM" id="Coils"/>
    </source>
</evidence>
<evidence type="ECO:0000256" key="2">
    <source>
        <dbReference type="SAM" id="MobiDB-lite"/>
    </source>
</evidence>
<feature type="region of interest" description="Disordered" evidence="2">
    <location>
        <begin position="463"/>
        <end position="536"/>
    </location>
</feature>
<feature type="transmembrane region" description="Helical" evidence="3">
    <location>
        <begin position="24"/>
        <end position="45"/>
    </location>
</feature>
<feature type="transmembrane region" description="Helical" evidence="3">
    <location>
        <begin position="170"/>
        <end position="193"/>
    </location>
</feature>
<feature type="region of interest" description="Disordered" evidence="2">
    <location>
        <begin position="1106"/>
        <end position="1135"/>
    </location>
</feature>
<feature type="compositionally biased region" description="Polar residues" evidence="2">
    <location>
        <begin position="1122"/>
        <end position="1132"/>
    </location>
</feature>
<feature type="transmembrane region" description="Helical" evidence="3">
    <location>
        <begin position="95"/>
        <end position="115"/>
    </location>
</feature>
<dbReference type="Proteomes" id="UP001213000">
    <property type="component" value="Unassembled WGS sequence"/>
</dbReference>
<accession>A0AAD5VR24</accession>
<feature type="compositionally biased region" description="Polar residues" evidence="2">
    <location>
        <begin position="1047"/>
        <end position="1064"/>
    </location>
</feature>
<dbReference type="EMBL" id="JANIEX010000415">
    <property type="protein sequence ID" value="KAJ3567409.1"/>
    <property type="molecule type" value="Genomic_DNA"/>
</dbReference>
<evidence type="ECO:0000256" key="3">
    <source>
        <dbReference type="SAM" id="Phobius"/>
    </source>
</evidence>
<proteinExistence type="predicted"/>
<feature type="coiled-coil region" evidence="1">
    <location>
        <begin position="1247"/>
        <end position="1274"/>
    </location>
</feature>
<feature type="region of interest" description="Disordered" evidence="2">
    <location>
        <begin position="951"/>
        <end position="977"/>
    </location>
</feature>
<feature type="transmembrane region" description="Helical" evidence="3">
    <location>
        <begin position="57"/>
        <end position="75"/>
    </location>
</feature>
<feature type="compositionally biased region" description="Low complexity" evidence="2">
    <location>
        <begin position="772"/>
        <end position="796"/>
    </location>
</feature>
<organism evidence="4 5">
    <name type="scientific">Leucocoprinus birnbaumii</name>
    <dbReference type="NCBI Taxonomy" id="56174"/>
    <lineage>
        <taxon>Eukaryota</taxon>
        <taxon>Fungi</taxon>
        <taxon>Dikarya</taxon>
        <taxon>Basidiomycota</taxon>
        <taxon>Agaricomycotina</taxon>
        <taxon>Agaricomycetes</taxon>
        <taxon>Agaricomycetidae</taxon>
        <taxon>Agaricales</taxon>
        <taxon>Agaricineae</taxon>
        <taxon>Agaricaceae</taxon>
        <taxon>Leucocoprinus</taxon>
    </lineage>
</organism>
<feature type="compositionally biased region" description="Basic and acidic residues" evidence="2">
    <location>
        <begin position="1190"/>
        <end position="1199"/>
    </location>
</feature>
<feature type="compositionally biased region" description="Polar residues" evidence="2">
    <location>
        <begin position="951"/>
        <end position="974"/>
    </location>
</feature>
<protein>
    <submittedName>
        <fullName evidence="4">Uncharacterized protein</fullName>
    </submittedName>
</protein>
<feature type="compositionally biased region" description="Pro residues" evidence="2">
    <location>
        <begin position="516"/>
        <end position="534"/>
    </location>
</feature>
<keyword evidence="3" id="KW-0812">Transmembrane</keyword>
<keyword evidence="3" id="KW-1133">Transmembrane helix</keyword>
<feature type="compositionally biased region" description="Low complexity" evidence="2">
    <location>
        <begin position="822"/>
        <end position="842"/>
    </location>
</feature>
<feature type="compositionally biased region" description="Polar residues" evidence="2">
    <location>
        <begin position="1200"/>
        <end position="1213"/>
    </location>
</feature>
<feature type="transmembrane region" description="Helical" evidence="3">
    <location>
        <begin position="205"/>
        <end position="233"/>
    </location>
</feature>